<dbReference type="InterPro" id="IPR032691">
    <property type="entry name" value="Mon2/Sec7/BIG1-like_HUS"/>
</dbReference>
<evidence type="ECO:0000256" key="1">
    <source>
        <dbReference type="ARBA" id="ARBA00008144"/>
    </source>
</evidence>
<protein>
    <recommendedName>
        <fullName evidence="10">Endosomal peripheral membrane protein</fullName>
    </recommendedName>
</protein>
<feature type="region of interest" description="Disordered" evidence="4">
    <location>
        <begin position="1664"/>
        <end position="1688"/>
    </location>
</feature>
<evidence type="ECO:0000256" key="2">
    <source>
        <dbReference type="ARBA" id="ARBA00022448"/>
    </source>
</evidence>
<keyword evidence="3" id="KW-0653">Protein transport</keyword>
<dbReference type="GeneID" id="95979248"/>
<gene>
    <name evidence="8" type="ORF">AAFC00_005549</name>
</gene>
<dbReference type="EMBL" id="JBFMKM010000004">
    <property type="protein sequence ID" value="KAL1306906.1"/>
    <property type="molecule type" value="Genomic_DNA"/>
</dbReference>
<dbReference type="Pfam" id="PF16213">
    <property type="entry name" value="DCB"/>
    <property type="match status" value="1"/>
</dbReference>
<dbReference type="RefSeq" id="XP_069203178.1">
    <property type="nucleotide sequence ID" value="XM_069345349.1"/>
</dbReference>
<evidence type="ECO:0000259" key="5">
    <source>
        <dbReference type="Pfam" id="PF12783"/>
    </source>
</evidence>
<feature type="region of interest" description="Disordered" evidence="4">
    <location>
        <begin position="759"/>
        <end position="780"/>
    </location>
</feature>
<evidence type="ECO:0000256" key="4">
    <source>
        <dbReference type="SAM" id="MobiDB-lite"/>
    </source>
</evidence>
<reference evidence="8 9" key="1">
    <citation type="submission" date="2024-07" db="EMBL/GenBank/DDBJ databases">
        <title>Draft sequence of the Neodothiora populina.</title>
        <authorList>
            <person name="Drown D.D."/>
            <person name="Schuette U.S."/>
            <person name="Buechlein A.B."/>
            <person name="Rusch D.R."/>
            <person name="Winton L.W."/>
            <person name="Adams G.A."/>
        </authorList>
    </citation>
    <scope>NUCLEOTIDE SEQUENCE [LARGE SCALE GENOMIC DNA]</scope>
    <source>
        <strain evidence="8 9">CPC 39397</strain>
    </source>
</reference>
<evidence type="ECO:0000313" key="8">
    <source>
        <dbReference type="EMBL" id="KAL1306906.1"/>
    </source>
</evidence>
<dbReference type="PANTHER" id="PTHR10663">
    <property type="entry name" value="GUANYL-NUCLEOTIDE EXCHANGE FACTOR"/>
    <property type="match status" value="1"/>
</dbReference>
<feature type="domain" description="Mon2/Sec7/BIG1-like HUS" evidence="5">
    <location>
        <begin position="200"/>
        <end position="354"/>
    </location>
</feature>
<evidence type="ECO:0000313" key="9">
    <source>
        <dbReference type="Proteomes" id="UP001562354"/>
    </source>
</evidence>
<proteinExistence type="inferred from homology"/>
<dbReference type="SUPFAM" id="SSF48371">
    <property type="entry name" value="ARM repeat"/>
    <property type="match status" value="1"/>
</dbReference>
<feature type="region of interest" description="Disordered" evidence="4">
    <location>
        <begin position="480"/>
        <end position="519"/>
    </location>
</feature>
<comment type="caution">
    <text evidence="8">The sequence shown here is derived from an EMBL/GenBank/DDBJ whole genome shotgun (WGS) entry which is preliminary data.</text>
</comment>
<feature type="domain" description="Mon2 C-terminal" evidence="6">
    <location>
        <begin position="991"/>
        <end position="1205"/>
    </location>
</feature>
<comment type="similarity">
    <text evidence="1">Belongs to the MON2 family.</text>
</comment>
<keyword evidence="9" id="KW-1185">Reference proteome</keyword>
<dbReference type="InterPro" id="IPR032817">
    <property type="entry name" value="Mon2_C"/>
</dbReference>
<feature type="domain" description="Mon2/Sec7/BIG1-like dimerisation and cyclophilin-binding" evidence="7">
    <location>
        <begin position="4"/>
        <end position="175"/>
    </location>
</feature>
<dbReference type="PANTHER" id="PTHR10663:SF333">
    <property type="entry name" value="PROTEIN MON2 HOMOLOG"/>
    <property type="match status" value="1"/>
</dbReference>
<evidence type="ECO:0000259" key="7">
    <source>
        <dbReference type="Pfam" id="PF16213"/>
    </source>
</evidence>
<evidence type="ECO:0000256" key="3">
    <source>
        <dbReference type="ARBA" id="ARBA00022927"/>
    </source>
</evidence>
<dbReference type="Pfam" id="PF12783">
    <property type="entry name" value="Sec7-like_HUS"/>
    <property type="match status" value="1"/>
</dbReference>
<keyword evidence="2" id="KW-0813">Transport</keyword>
<dbReference type="InterPro" id="IPR032629">
    <property type="entry name" value="DCB_dom"/>
</dbReference>
<dbReference type="InterPro" id="IPR016024">
    <property type="entry name" value="ARM-type_fold"/>
</dbReference>
<feature type="region of interest" description="Disordered" evidence="4">
    <location>
        <begin position="638"/>
        <end position="658"/>
    </location>
</feature>
<accession>A0ABR3PMC9</accession>
<evidence type="ECO:0008006" key="10">
    <source>
        <dbReference type="Google" id="ProtNLM"/>
    </source>
</evidence>
<dbReference type="Proteomes" id="UP001562354">
    <property type="component" value="Unassembled WGS sequence"/>
</dbReference>
<organism evidence="8 9">
    <name type="scientific">Neodothiora populina</name>
    <dbReference type="NCBI Taxonomy" id="2781224"/>
    <lineage>
        <taxon>Eukaryota</taxon>
        <taxon>Fungi</taxon>
        <taxon>Dikarya</taxon>
        <taxon>Ascomycota</taxon>
        <taxon>Pezizomycotina</taxon>
        <taxon>Dothideomycetes</taxon>
        <taxon>Dothideomycetidae</taxon>
        <taxon>Dothideales</taxon>
        <taxon>Dothioraceae</taxon>
        <taxon>Neodothiora</taxon>
    </lineage>
</organism>
<name>A0ABR3PMC9_9PEZI</name>
<evidence type="ECO:0000259" key="6">
    <source>
        <dbReference type="Pfam" id="PF16206"/>
    </source>
</evidence>
<dbReference type="Pfam" id="PF16206">
    <property type="entry name" value="Mon2_C"/>
    <property type="match status" value="1"/>
</dbReference>
<feature type="compositionally biased region" description="Basic and acidic residues" evidence="4">
    <location>
        <begin position="1679"/>
        <end position="1688"/>
    </location>
</feature>
<feature type="compositionally biased region" description="Basic and acidic residues" evidence="4">
    <location>
        <begin position="502"/>
        <end position="512"/>
    </location>
</feature>
<sequence length="1740" mass="189633">MSGQALQAELTNLAQEAKRKNPELRTAAERSLQELRSLPSTSEQQLAADLSRRPNFIDPFLLACSTKNPKFASSAANCLQRLVILRGLPKSRLKDVLDAFNACTSLSLDVQLKVLQALPTLAQSYAEDLKGEKLAGALQVCAALQNVKTPTVSGVATATLQQLVVSVFEKVSIEDARHPNSPVVAEVPGEQGPVPLKEAAHDAYRVFLDIALSIEGRRPKFVPFSQLSPVSGLELIGACMETHSRVFLKHIEQTNVVRSIVMPFLIRVISERQSFAVTLRAIRVASLVIRRHLDAMPEECEMLLGLLTYMLDPEAAAGWKRVLCMEVFRMIYTEPGLAIQIYRQYDSSEGKKNIIRDNIATFVRLSTEKPSIIGLGQQSSIPTGPANQNESATDLAIAEAEGGVAGVIGVGLGVSGSSVPGISFQWSVPKAQCIDQLDKTEPPTLPETYVYSLVLECLNGLSENLAKVVLPLSVQHVSSRTQLSESADEETPTRGEQSPEPESARTRRDRSQSYRSRTVPVNPLQLEASSAIGNVKAIANLVDECWPALLATYSTFLNAALDNAYYRALIRSYQRFVQVSGLLRLITARDAFLTTLGKSAVPPNIVGANMPSTMSPISETPSGVYSHTKGLLSVDSFTTQASNSDRRPRSSANEQTKPTLSTRNLLCLRALLNVAIAIGPTLESAFTIVFETLQQAGSVLNTMNASHFAPDAKSPSGIGSEVAAVEAAALRLFESTADYPNDAFMHCLTTLCTLIDGRSKNAPPPGSQPDHTSPLASPRMSFSGRRLSSLPGLSPDFVLSSQDYLFILTRLGELADLNTARFATYDATDSGWKVLVECLVSLAINASIPADARRLAADILSRCGVSIAVASTSDDVEDAGQAQKMVLSSLRLLIHRMYSQNDELTNADVEIHGKALDAVRSILEKCGDALSAGWDTILAILSSVFDDEDDEGDHVAVPDQPEDSWLHISSQVVAPYLSRSAFGIMQLVCSDFLLLLPQACFTPLTEILYRFASQEADLNTSLTTVSLFWDISDFLVKQGSVLGLNDYATKYPETRLTHAQILTRSDQSRPAQWMLALYRIADVVSDKRAEVRNSAFQTLLRIFNNHADGLTTSSWELCFETLLMKILDEDVSRQLAARDGSESAEELAAMNGTSKTLLEETGILIADNLTAISQSKQFDRLWSELLNLVQKYLSSSSAIVIAALFTAMTTLWRVLSAGDQHWKPMIKEGALLCSAGIPNVKGQAAEQEAYLAYTDCIAELCRLNRTSSSSDDLKVTALDLFECVCASTNTSSGMDVHSMTPLQSRVLECLKMLRTDVDGIASTLIKIASTFVRLPFDDPSHPKPKTDLTFVALSKASMDWLVELVATHITKEDVLLTNSVARALESLIIPMKRKYTWKQNGKGPAPWQKATPAALAIIKPALTQMHTLGVPKDTQRRVWRAIIATAHMIMHAELPTENSPPPLGLMETDESADCTSLKRLRAMIIPGLGNAILPDQLRSAYVYSLFQASIIHEPEHGDVPQSSETPPLRDLLETRLGRVHDPTPTPREAIAYLCLDEMLSLATGEPTATASAPNNDGNNGTATTMLKTEREERVRLARAAAPWAVLRLALPLRAYIADQPLRGTMPTPLSQIEELTYCLSKMRSLVCVSDALLSEEEYQKRFKRRGMSGGETGPNGAMENKKGGVEDDGGVRMRREQMMHLKFLFPLVVRALTVAGDRVHGSAKILVELQAVLEVAGRGL</sequence>